<sequence>MKMWVAIIDMKGTKSWRTKVLRKRFLNDFTKRDEIISFKKIRKSDLQMQHLPSSAIGLFIHCRPKLTLLRQFQRVNRWQRNVFGNMEIDNSYSGPLLCIN</sequence>
<reference evidence="1 2" key="1">
    <citation type="submission" date="2018-04" db="EMBL/GenBank/DDBJ databases">
        <title>Bordetella sp. HZ20 isolated from seawater.</title>
        <authorList>
            <person name="Sun C."/>
        </authorList>
    </citation>
    <scope>NUCLEOTIDE SEQUENCE [LARGE SCALE GENOMIC DNA]</scope>
    <source>
        <strain evidence="1 2">HZ20</strain>
    </source>
</reference>
<proteinExistence type="predicted"/>
<organism evidence="1 2">
    <name type="scientific">Orrella marina</name>
    <dbReference type="NCBI Taxonomy" id="2163011"/>
    <lineage>
        <taxon>Bacteria</taxon>
        <taxon>Pseudomonadati</taxon>
        <taxon>Pseudomonadota</taxon>
        <taxon>Betaproteobacteria</taxon>
        <taxon>Burkholderiales</taxon>
        <taxon>Alcaligenaceae</taxon>
        <taxon>Orrella</taxon>
    </lineage>
</organism>
<accession>A0A2R4XJK0</accession>
<dbReference type="KEGG" id="boz:DBV39_09915"/>
<keyword evidence="2" id="KW-1185">Reference proteome</keyword>
<evidence type="ECO:0000313" key="1">
    <source>
        <dbReference type="EMBL" id="AWB33975.1"/>
    </source>
</evidence>
<dbReference type="EMBL" id="CP028901">
    <property type="protein sequence ID" value="AWB33975.1"/>
    <property type="molecule type" value="Genomic_DNA"/>
</dbReference>
<gene>
    <name evidence="1" type="ORF">DBV39_09915</name>
</gene>
<dbReference type="AlphaFoldDB" id="A0A2R4XJK0"/>
<evidence type="ECO:0000313" key="2">
    <source>
        <dbReference type="Proteomes" id="UP000244571"/>
    </source>
</evidence>
<protein>
    <submittedName>
        <fullName evidence="1">Uncharacterized protein</fullName>
    </submittedName>
</protein>
<name>A0A2R4XJK0_9BURK</name>
<dbReference type="Proteomes" id="UP000244571">
    <property type="component" value="Chromosome"/>
</dbReference>